<dbReference type="EMBL" id="SWFS01000272">
    <property type="protein sequence ID" value="KAA8911805.1"/>
    <property type="molecule type" value="Genomic_DNA"/>
</dbReference>
<dbReference type="OrthoDB" id="340681at2759"/>
<name>A0A642V862_9ASCO</name>
<dbReference type="GO" id="GO:0005666">
    <property type="term" value="C:RNA polymerase III complex"/>
    <property type="evidence" value="ECO:0007669"/>
    <property type="project" value="TreeGrafter"/>
</dbReference>
<dbReference type="Pfam" id="PF04801">
    <property type="entry name" value="RPC5"/>
    <property type="match status" value="1"/>
</dbReference>
<feature type="region of interest" description="Disordered" evidence="1">
    <location>
        <begin position="1"/>
        <end position="82"/>
    </location>
</feature>
<dbReference type="GO" id="GO:0042797">
    <property type="term" value="P:tRNA transcription by RNA polymerase III"/>
    <property type="evidence" value="ECO:0007669"/>
    <property type="project" value="TreeGrafter"/>
</dbReference>
<sequence>MSDVEEEENSLFVSEKDIEEKRRQERERRAQEEQARREAEEAEAAAVAEQQQNESKAEEGKSKEEEGEPKHMQIDIDEDEDVDPDDPVIQEFPIYFNSQIADNLHLYQYPTRSALYPFIDALETGILSSRAKLANGIVEVDVPLSRNAYYDADKAAKWQNLDTQTFGGVQKPCHEDGNLNNYMVGVFKDEELHVTPIKSIAQLRPQFKYVDRAIQSEKEIANAMNKKDDKSKEAKSVQVTAKAATDNAPRYSAAIASRKAADEEPYVEIEWYDRDCDETWSMGDKLMTKNKQKLESDTSPHDYVSELVK</sequence>
<accession>A0A642V862</accession>
<feature type="compositionally biased region" description="Basic and acidic residues" evidence="1">
    <location>
        <begin position="55"/>
        <end position="74"/>
    </location>
</feature>
<proteinExistence type="predicted"/>
<dbReference type="PANTHER" id="PTHR12069:SF0">
    <property type="entry name" value="DNA-DIRECTED RNA POLYMERASE III SUBUNIT RPC5"/>
    <property type="match status" value="1"/>
</dbReference>
<reference evidence="2" key="1">
    <citation type="journal article" date="2019" name="G3 (Bethesda)">
        <title>Genome Assemblies of Two Rare Opportunistic Yeast Pathogens: Diutina rugosa (syn. Candida rugosa) and Trichomonascus ciferrii (syn. Candida ciferrii).</title>
        <authorList>
            <person name="Mixao V."/>
            <person name="Saus E."/>
            <person name="Hansen A.P."/>
            <person name="Lass-Florl C."/>
            <person name="Gabaldon T."/>
        </authorList>
    </citation>
    <scope>NUCLEOTIDE SEQUENCE</scope>
    <source>
        <strain evidence="2">CBS 4856</strain>
    </source>
</reference>
<dbReference type="PANTHER" id="PTHR12069">
    <property type="entry name" value="DNA-DIRECTED RNA POLYMERASES III 80 KDA POLYPEPTIDE RNA POLYMERASE III SUBUNIT 5"/>
    <property type="match status" value="1"/>
</dbReference>
<protein>
    <recommendedName>
        <fullName evidence="4">DNA-directed RNA polymerase III subunit RPC5</fullName>
    </recommendedName>
</protein>
<dbReference type="InterPro" id="IPR006886">
    <property type="entry name" value="RNA_pol_III_Rpc5"/>
</dbReference>
<dbReference type="VEuPathDB" id="FungiDB:TRICI_003702"/>
<organism evidence="2 3">
    <name type="scientific">Trichomonascus ciferrii</name>
    <dbReference type="NCBI Taxonomy" id="44093"/>
    <lineage>
        <taxon>Eukaryota</taxon>
        <taxon>Fungi</taxon>
        <taxon>Dikarya</taxon>
        <taxon>Ascomycota</taxon>
        <taxon>Saccharomycotina</taxon>
        <taxon>Dipodascomycetes</taxon>
        <taxon>Dipodascales</taxon>
        <taxon>Trichomonascaceae</taxon>
        <taxon>Trichomonascus</taxon>
        <taxon>Trichomonascus ciferrii complex</taxon>
    </lineage>
</organism>
<evidence type="ECO:0000313" key="2">
    <source>
        <dbReference type="EMBL" id="KAA8911805.1"/>
    </source>
</evidence>
<comment type="caution">
    <text evidence="2">The sequence shown here is derived from an EMBL/GenBank/DDBJ whole genome shotgun (WGS) entry which is preliminary data.</text>
</comment>
<evidence type="ECO:0000256" key="1">
    <source>
        <dbReference type="SAM" id="MobiDB-lite"/>
    </source>
</evidence>
<feature type="compositionally biased region" description="Low complexity" evidence="1">
    <location>
        <begin position="44"/>
        <end position="54"/>
    </location>
</feature>
<evidence type="ECO:0008006" key="4">
    <source>
        <dbReference type="Google" id="ProtNLM"/>
    </source>
</evidence>
<feature type="compositionally biased region" description="Basic and acidic residues" evidence="1">
    <location>
        <begin position="14"/>
        <end position="39"/>
    </location>
</feature>
<dbReference type="AlphaFoldDB" id="A0A642V862"/>
<evidence type="ECO:0000313" key="3">
    <source>
        <dbReference type="Proteomes" id="UP000761534"/>
    </source>
</evidence>
<gene>
    <name evidence="2" type="ORF">TRICI_003702</name>
</gene>
<keyword evidence="3" id="KW-1185">Reference proteome</keyword>
<dbReference type="Proteomes" id="UP000761534">
    <property type="component" value="Unassembled WGS sequence"/>
</dbReference>